<feature type="compositionally biased region" description="Polar residues" evidence="1">
    <location>
        <begin position="543"/>
        <end position="553"/>
    </location>
</feature>
<feature type="compositionally biased region" description="Acidic residues" evidence="1">
    <location>
        <begin position="43"/>
        <end position="59"/>
    </location>
</feature>
<reference evidence="2" key="1">
    <citation type="submission" date="2015-05" db="EMBL/GenBank/DDBJ databases">
        <authorList>
            <person name="Wang D.B."/>
            <person name="Wang M."/>
        </authorList>
    </citation>
    <scope>NUCLEOTIDE SEQUENCE [LARGE SCALE GENOMIC DNA]</scope>
    <source>
        <strain evidence="2">VL1</strain>
    </source>
</reference>
<evidence type="ECO:0000313" key="2">
    <source>
        <dbReference type="EMBL" id="CRK26552.1"/>
    </source>
</evidence>
<evidence type="ECO:0000313" key="3">
    <source>
        <dbReference type="EMBL" id="KAG7142135.1"/>
    </source>
</evidence>
<keyword evidence="4" id="KW-1185">Reference proteome</keyword>
<feature type="compositionally biased region" description="Acidic residues" evidence="1">
    <location>
        <begin position="258"/>
        <end position="279"/>
    </location>
</feature>
<feature type="region of interest" description="Disordered" evidence="1">
    <location>
        <begin position="529"/>
        <end position="581"/>
    </location>
</feature>
<dbReference type="AlphaFoldDB" id="A0A0G4LWZ7"/>
<sequence>MSRNIRQKFPSGPRKVARRRSSVTSSSSFDLSDEDGGYSAVEDISDSEDNDEEDVDAAEEEHIITRVLHPSNASSPRPQSPQVVVVPASVDPEEEDDEDEDDEDDEDDENADADVDDGGSWDGIVSEVDETVSSDNHATPHRAAHERHVRFVDVPSSDSDSTETEDDHADFFPDLFVDQNTLDPSFRREIEQDDDDNSSSHSGSYWDFHGVYEYNASADSEVEAIIQELEDDNTPVATPFPLQDAPEILEQAARAVVEEEPELDGYETDGDTTEEDDDVPIPPVRRKQRRPSPVDQSDESDTGEPIKGRRGQPRVGRFNLDSSDRKPIAVVNPISRKMMIFTPHRRRHLDLSPEQFNLPAYGVQSSPMLGSSAHIMMSAMYSSNAGFGDLMNTQAMGPAEAFFPFPSEPNTADESSDMGPEGEDEAERSLDIDDFITFDAGSHADDDDDDDWCRSDALASTPARPTTASSEGDLLSHVNASNVGAFRRDQINQRLILSEKATQDSLAFSSPYNYTALRGIKSDRFETAAAPLTPMRRQKRQMQDMSRSPLETASQKRKASNEHGLGHKRHRSISDVNQLRI</sequence>
<dbReference type="Proteomes" id="UP000044602">
    <property type="component" value="Unassembled WGS sequence"/>
</dbReference>
<reference evidence="4" key="2">
    <citation type="submission" date="2015-05" db="EMBL/GenBank/DDBJ databases">
        <authorList>
            <person name="Fogelqvist Johan"/>
        </authorList>
    </citation>
    <scope>NUCLEOTIDE SEQUENCE [LARGE SCALE GENOMIC DNA]</scope>
</reference>
<feature type="region of interest" description="Disordered" evidence="1">
    <location>
        <begin position="257"/>
        <end position="321"/>
    </location>
</feature>
<dbReference type="EMBL" id="CVQH01020207">
    <property type="protein sequence ID" value="CRK26552.1"/>
    <property type="molecule type" value="Genomic_DNA"/>
</dbReference>
<feature type="compositionally biased region" description="Basic residues" evidence="1">
    <location>
        <begin position="139"/>
        <end position="148"/>
    </location>
</feature>
<feature type="compositionally biased region" description="Acidic residues" evidence="1">
    <location>
        <begin position="414"/>
        <end position="426"/>
    </location>
</feature>
<feature type="region of interest" description="Disordered" evidence="1">
    <location>
        <begin position="1"/>
        <end position="206"/>
    </location>
</feature>
<feature type="region of interest" description="Disordered" evidence="1">
    <location>
        <begin position="439"/>
        <end position="473"/>
    </location>
</feature>
<gene>
    <name evidence="2" type="ORF">BN1708_014556</name>
    <name evidence="3" type="ORF">HYQ45_001412</name>
</gene>
<dbReference type="EMBL" id="JAEMWZ010000021">
    <property type="protein sequence ID" value="KAG7142135.1"/>
    <property type="molecule type" value="Genomic_DNA"/>
</dbReference>
<evidence type="ECO:0000256" key="1">
    <source>
        <dbReference type="SAM" id="MobiDB-lite"/>
    </source>
</evidence>
<reference evidence="3" key="3">
    <citation type="journal article" date="2021" name="Mol. Plant Pathol.">
        <title>A 20-kb lineage-specific genomic region tames virulence in pathogenic amphidiploid Verticillium longisporum.</title>
        <authorList>
            <person name="Harting R."/>
            <person name="Starke J."/>
            <person name="Kusch H."/>
            <person name="Poggeler S."/>
            <person name="Maurus I."/>
            <person name="Schluter R."/>
            <person name="Landesfeind M."/>
            <person name="Bulla I."/>
            <person name="Nowrousian M."/>
            <person name="de Jonge R."/>
            <person name="Stahlhut G."/>
            <person name="Hoff K.J."/>
            <person name="Asshauer K.P."/>
            <person name="Thurmer A."/>
            <person name="Stanke M."/>
            <person name="Daniel R."/>
            <person name="Morgenstern B."/>
            <person name="Thomma B.P.H.J."/>
            <person name="Kronstad J.W."/>
            <person name="Braus-Stromeyer S.A."/>
            <person name="Braus G.H."/>
        </authorList>
    </citation>
    <scope>NUCLEOTIDE SEQUENCE</scope>
    <source>
        <strain evidence="3">Vl32</strain>
    </source>
</reference>
<feature type="compositionally biased region" description="Polar residues" evidence="1">
    <location>
        <begin position="71"/>
        <end position="82"/>
    </location>
</feature>
<feature type="compositionally biased region" description="Acidic residues" evidence="1">
    <location>
        <begin position="91"/>
        <end position="119"/>
    </location>
</feature>
<accession>A0A0G4LWZ7</accession>
<dbReference type="STRING" id="100787.A0A0G4LWZ7"/>
<feature type="region of interest" description="Disordered" evidence="1">
    <location>
        <begin position="406"/>
        <end position="426"/>
    </location>
</feature>
<name>A0A0G4LWZ7_VERLO</name>
<organism evidence="2 4">
    <name type="scientific">Verticillium longisporum</name>
    <name type="common">Verticillium dahliae var. longisporum</name>
    <dbReference type="NCBI Taxonomy" id="100787"/>
    <lineage>
        <taxon>Eukaryota</taxon>
        <taxon>Fungi</taxon>
        <taxon>Dikarya</taxon>
        <taxon>Ascomycota</taxon>
        <taxon>Pezizomycotina</taxon>
        <taxon>Sordariomycetes</taxon>
        <taxon>Hypocreomycetidae</taxon>
        <taxon>Glomerellales</taxon>
        <taxon>Plectosphaerellaceae</taxon>
        <taxon>Verticillium</taxon>
    </lineage>
</organism>
<proteinExistence type="predicted"/>
<dbReference type="OrthoDB" id="5399183at2759"/>
<dbReference type="Proteomes" id="UP000689129">
    <property type="component" value="Unassembled WGS sequence"/>
</dbReference>
<protein>
    <submittedName>
        <fullName evidence="2">Uncharacterized protein</fullName>
    </submittedName>
</protein>
<evidence type="ECO:0000313" key="4">
    <source>
        <dbReference type="Proteomes" id="UP000044602"/>
    </source>
</evidence>